<dbReference type="Proteomes" id="UP001228376">
    <property type="component" value="Unassembled WGS sequence"/>
</dbReference>
<keyword evidence="2" id="KW-1185">Reference proteome</keyword>
<evidence type="ECO:0000313" key="2">
    <source>
        <dbReference type="Proteomes" id="UP001228376"/>
    </source>
</evidence>
<gene>
    <name evidence="1" type="ORF">P5G51_006890</name>
</gene>
<dbReference type="EMBL" id="JAROCA020000001">
    <property type="protein sequence ID" value="MDY0405164.1"/>
    <property type="molecule type" value="Genomic_DNA"/>
</dbReference>
<sequence>MGTFRFGKDLPAEVSDTTSKLESSFHTVFEQMILFRDELINHSGKAARSLYDNLEKQIKFFSQATFILMSFADSVKGFLMAVEATDAGSGASTVSIGTRASRQYQYSAANAEDEIKLNPESLEQATNSFESNLKLFETILTDYHGMLDSIIADTKFPWEAVDEIWPDAKEHVRFIVTEFQERVSGLLKDSHNLIKELQRVDNLISAQILQMVNNSIDNWAEKLRAKAD</sequence>
<protein>
    <recommendedName>
        <fullName evidence="3">LXG domain-containing protein</fullName>
    </recommendedName>
</protein>
<name>A0ABU5CH53_9BACI</name>
<dbReference type="RefSeq" id="WP_306067830.1">
    <property type="nucleotide sequence ID" value="NZ_JAROCA020000001.1"/>
</dbReference>
<evidence type="ECO:0000313" key="1">
    <source>
        <dbReference type="EMBL" id="MDY0405164.1"/>
    </source>
</evidence>
<comment type="caution">
    <text evidence="1">The sequence shown here is derived from an EMBL/GenBank/DDBJ whole genome shotgun (WGS) entry which is preliminary data.</text>
</comment>
<proteinExistence type="predicted"/>
<accession>A0ABU5CH53</accession>
<evidence type="ECO:0008006" key="3">
    <source>
        <dbReference type="Google" id="ProtNLM"/>
    </source>
</evidence>
<organism evidence="1 2">
    <name type="scientific">Tigheibacillus jepli</name>
    <dbReference type="NCBI Taxonomy" id="3035914"/>
    <lineage>
        <taxon>Bacteria</taxon>
        <taxon>Bacillati</taxon>
        <taxon>Bacillota</taxon>
        <taxon>Bacilli</taxon>
        <taxon>Bacillales</taxon>
        <taxon>Bacillaceae</taxon>
        <taxon>Tigheibacillus</taxon>
    </lineage>
</organism>
<reference evidence="1 2" key="1">
    <citation type="submission" date="2023-10" db="EMBL/GenBank/DDBJ databases">
        <title>179-bfca-hs.</title>
        <authorList>
            <person name="Miliotis G."/>
            <person name="Sengupta P."/>
            <person name="Hameed A."/>
            <person name="Chuvochina M."/>
            <person name="Mcdonagh F."/>
            <person name="Simpson A.C."/>
            <person name="Singh N.K."/>
            <person name="Rekha P.D."/>
            <person name="Raman K."/>
            <person name="Hugenholtz P."/>
            <person name="Venkateswaran K."/>
        </authorList>
    </citation>
    <scope>NUCLEOTIDE SEQUENCE [LARGE SCALE GENOMIC DNA]</scope>
    <source>
        <strain evidence="1 2">179-BFC-A-HS</strain>
    </source>
</reference>